<comment type="subcellular location">
    <subcellularLocation>
        <location evidence="1">Membrane</location>
        <topology evidence="1">Multi-pass membrane protein</topology>
    </subcellularLocation>
</comment>
<name>A0A0G0GNI5_9BACT</name>
<organism evidence="9 10">
    <name type="scientific">Candidatus Magasanikbacteria bacterium GW2011_GWC2_37_14</name>
    <dbReference type="NCBI Taxonomy" id="1619046"/>
    <lineage>
        <taxon>Bacteria</taxon>
        <taxon>Candidatus Magasanikiibacteriota</taxon>
    </lineage>
</organism>
<dbReference type="Pfam" id="PF02397">
    <property type="entry name" value="Bac_transf"/>
    <property type="match status" value="1"/>
</dbReference>
<feature type="transmembrane region" description="Helical" evidence="7">
    <location>
        <begin position="108"/>
        <end position="126"/>
    </location>
</feature>
<keyword evidence="6 7" id="KW-0472">Membrane</keyword>
<dbReference type="GO" id="GO:0016780">
    <property type="term" value="F:phosphotransferase activity, for other substituted phosphate groups"/>
    <property type="evidence" value="ECO:0007669"/>
    <property type="project" value="TreeGrafter"/>
</dbReference>
<evidence type="ECO:0000256" key="2">
    <source>
        <dbReference type="ARBA" id="ARBA00006464"/>
    </source>
</evidence>
<proteinExistence type="inferred from homology"/>
<reference evidence="9 10" key="1">
    <citation type="journal article" date="2015" name="Nature">
        <title>rRNA introns, odd ribosomes, and small enigmatic genomes across a large radiation of phyla.</title>
        <authorList>
            <person name="Brown C.T."/>
            <person name="Hug L.A."/>
            <person name="Thomas B.C."/>
            <person name="Sharon I."/>
            <person name="Castelle C.J."/>
            <person name="Singh A."/>
            <person name="Wilkins M.J."/>
            <person name="Williams K.H."/>
            <person name="Banfield J.F."/>
        </authorList>
    </citation>
    <scope>NUCLEOTIDE SEQUENCE [LARGE SCALE GENOMIC DNA]</scope>
</reference>
<dbReference type="NCBIfam" id="TIGR03025">
    <property type="entry name" value="EPS_sugtrans"/>
    <property type="match status" value="1"/>
</dbReference>
<gene>
    <name evidence="9" type="ORF">US42_C0006G0032</name>
</gene>
<comment type="similarity">
    <text evidence="2">Belongs to the bacterial sugar transferase family.</text>
</comment>
<feature type="transmembrane region" description="Helical" evidence="7">
    <location>
        <begin position="277"/>
        <end position="297"/>
    </location>
</feature>
<evidence type="ECO:0000256" key="1">
    <source>
        <dbReference type="ARBA" id="ARBA00004141"/>
    </source>
</evidence>
<evidence type="ECO:0000313" key="9">
    <source>
        <dbReference type="EMBL" id="KKQ27725.1"/>
    </source>
</evidence>
<dbReference type="STRING" id="1619046.US42_C0006G0032"/>
<keyword evidence="4 7" id="KW-0812">Transmembrane</keyword>
<dbReference type="GO" id="GO:0016020">
    <property type="term" value="C:membrane"/>
    <property type="evidence" value="ECO:0007669"/>
    <property type="project" value="UniProtKB-SubCell"/>
</dbReference>
<keyword evidence="3 9" id="KW-0808">Transferase</keyword>
<dbReference type="PANTHER" id="PTHR30576">
    <property type="entry name" value="COLANIC BIOSYNTHESIS UDP-GLUCOSE LIPID CARRIER TRANSFERASE"/>
    <property type="match status" value="1"/>
</dbReference>
<dbReference type="Proteomes" id="UP000034849">
    <property type="component" value="Unassembled WGS sequence"/>
</dbReference>
<feature type="domain" description="Bacterial sugar transferase" evidence="8">
    <location>
        <begin position="271"/>
        <end position="458"/>
    </location>
</feature>
<feature type="transmembrane region" description="Helical" evidence="7">
    <location>
        <begin position="45"/>
        <end position="67"/>
    </location>
</feature>
<dbReference type="InterPro" id="IPR003362">
    <property type="entry name" value="Bact_transf"/>
</dbReference>
<comment type="caution">
    <text evidence="9">The sequence shown here is derived from an EMBL/GenBank/DDBJ whole genome shotgun (WGS) entry which is preliminary data.</text>
</comment>
<dbReference type="Gene3D" id="3.40.50.720">
    <property type="entry name" value="NAD(P)-binding Rossmann-like Domain"/>
    <property type="match status" value="1"/>
</dbReference>
<feature type="transmembrane region" description="Helical" evidence="7">
    <location>
        <begin position="12"/>
        <end position="33"/>
    </location>
</feature>
<evidence type="ECO:0000256" key="6">
    <source>
        <dbReference type="ARBA" id="ARBA00023136"/>
    </source>
</evidence>
<sequence>MRLIYRIKQLLLATGDFLCFTLGFWLSLWLRYLKIPQWEQIERHLSLFFLLFIFWIIIIFINGLYDLAHLRQEKYKRHFIETALLSLFLSTIFFYLLPKQNITPKTILLLNILLGFILSFIWRLIYNKYLNNDTLKTNIIFIGYTPESTELIKILENYPERGYRITALIDLENKNLANKYSFFNTYNSLQNIEKIATALKTNTFIIASHLKKDEEISKNLFNLFFSSKLNIIDLDSFYEVITGRIPPTIFSEAWFLENLKTNEQLFYNKIKNLLDRLIGLIIFGVLIIIFPIFALILKLTSPGPIFYKQIRVGKNGKEFTIYKLRSMYALTADGGAEQNGYQFATKNDKRITPFGKFLRKTRIDELPQCINLLKGELTLIGPRPERPEIVAEMVKIMPYYPLRHIVKPGLTGWAAINQNYTDTLETTLQKLQYDIFYIKNQSPLLDLVIILRTINLVLRMKGQ</sequence>
<dbReference type="PANTHER" id="PTHR30576:SF0">
    <property type="entry name" value="UNDECAPRENYL-PHOSPHATE N-ACETYLGALACTOSAMINYL 1-PHOSPHATE TRANSFERASE-RELATED"/>
    <property type="match status" value="1"/>
</dbReference>
<evidence type="ECO:0000256" key="4">
    <source>
        <dbReference type="ARBA" id="ARBA00022692"/>
    </source>
</evidence>
<evidence type="ECO:0000256" key="3">
    <source>
        <dbReference type="ARBA" id="ARBA00022679"/>
    </source>
</evidence>
<keyword evidence="5 7" id="KW-1133">Transmembrane helix</keyword>
<evidence type="ECO:0000259" key="8">
    <source>
        <dbReference type="Pfam" id="PF02397"/>
    </source>
</evidence>
<dbReference type="EMBL" id="LBSX01000006">
    <property type="protein sequence ID" value="KKQ27725.1"/>
    <property type="molecule type" value="Genomic_DNA"/>
</dbReference>
<accession>A0A0G0GNI5</accession>
<dbReference type="InterPro" id="IPR017475">
    <property type="entry name" value="EPS_sugar_tfrase"/>
</dbReference>
<dbReference type="AlphaFoldDB" id="A0A0G0GNI5"/>
<protein>
    <submittedName>
        <fullName evidence="9">Sugar transferase</fullName>
    </submittedName>
</protein>
<evidence type="ECO:0000256" key="5">
    <source>
        <dbReference type="ARBA" id="ARBA00022989"/>
    </source>
</evidence>
<evidence type="ECO:0000313" key="10">
    <source>
        <dbReference type="Proteomes" id="UP000034849"/>
    </source>
</evidence>
<evidence type="ECO:0000256" key="7">
    <source>
        <dbReference type="SAM" id="Phobius"/>
    </source>
</evidence>
<feature type="transmembrane region" description="Helical" evidence="7">
    <location>
        <begin position="79"/>
        <end position="96"/>
    </location>
</feature>